<keyword evidence="5" id="KW-0804">Transcription</keyword>
<dbReference type="Gene3D" id="1.10.1740.10">
    <property type="match status" value="1"/>
</dbReference>
<dbReference type="InterPro" id="IPR013325">
    <property type="entry name" value="RNA_pol_sigma_r2"/>
</dbReference>
<feature type="domain" description="RNA polymerase sigma-70 region 2" evidence="6">
    <location>
        <begin position="35"/>
        <end position="101"/>
    </location>
</feature>
<dbReference type="PANTHER" id="PTHR43133">
    <property type="entry name" value="RNA POLYMERASE ECF-TYPE SIGMA FACTO"/>
    <property type="match status" value="1"/>
</dbReference>
<keyword evidence="2" id="KW-0805">Transcription regulation</keyword>
<dbReference type="InterPro" id="IPR039425">
    <property type="entry name" value="RNA_pol_sigma-70-like"/>
</dbReference>
<dbReference type="Pfam" id="PF08281">
    <property type="entry name" value="Sigma70_r4_2"/>
    <property type="match status" value="1"/>
</dbReference>
<dbReference type="EMBL" id="FQZB01000008">
    <property type="protein sequence ID" value="SHJ44339.1"/>
    <property type="molecule type" value="Genomic_DNA"/>
</dbReference>
<evidence type="ECO:0000259" key="7">
    <source>
        <dbReference type="Pfam" id="PF08281"/>
    </source>
</evidence>
<dbReference type="Pfam" id="PF04542">
    <property type="entry name" value="Sigma70_r2"/>
    <property type="match status" value="1"/>
</dbReference>
<dbReference type="SUPFAM" id="SSF88659">
    <property type="entry name" value="Sigma3 and sigma4 domains of RNA polymerase sigma factors"/>
    <property type="match status" value="1"/>
</dbReference>
<dbReference type="GO" id="GO:0006352">
    <property type="term" value="P:DNA-templated transcription initiation"/>
    <property type="evidence" value="ECO:0007669"/>
    <property type="project" value="InterPro"/>
</dbReference>
<evidence type="ECO:0000313" key="9">
    <source>
        <dbReference type="Proteomes" id="UP000184310"/>
    </source>
</evidence>
<comment type="similarity">
    <text evidence="1">Belongs to the sigma-70 factor family. ECF subfamily.</text>
</comment>
<protein>
    <submittedName>
        <fullName evidence="8">RNA polymerase sigma-70 factor, ECF subfamily</fullName>
    </submittedName>
</protein>
<dbReference type="Proteomes" id="UP000184310">
    <property type="component" value="Unassembled WGS sequence"/>
</dbReference>
<keyword evidence="3" id="KW-0731">Sigma factor</keyword>
<name>A0A1M6JCB8_9CLOT</name>
<accession>A0A1M6JCB8</accession>
<feature type="domain" description="RNA polymerase sigma factor 70 region 4 type 2" evidence="7">
    <location>
        <begin position="131"/>
        <end position="182"/>
    </location>
</feature>
<dbReference type="Gene3D" id="1.10.10.10">
    <property type="entry name" value="Winged helix-like DNA-binding domain superfamily/Winged helix DNA-binding domain"/>
    <property type="match status" value="1"/>
</dbReference>
<dbReference type="InterPro" id="IPR013324">
    <property type="entry name" value="RNA_pol_sigma_r3/r4-like"/>
</dbReference>
<evidence type="ECO:0000256" key="4">
    <source>
        <dbReference type="ARBA" id="ARBA00023125"/>
    </source>
</evidence>
<reference evidence="8 9" key="1">
    <citation type="submission" date="2016-11" db="EMBL/GenBank/DDBJ databases">
        <authorList>
            <person name="Jaros S."/>
            <person name="Januszkiewicz K."/>
            <person name="Wedrychowicz H."/>
        </authorList>
    </citation>
    <scope>NUCLEOTIDE SEQUENCE [LARGE SCALE GENOMIC DNA]</scope>
    <source>
        <strain evidence="8 9">DSM 21758</strain>
    </source>
</reference>
<dbReference type="InterPro" id="IPR014284">
    <property type="entry name" value="RNA_pol_sigma-70_dom"/>
</dbReference>
<organism evidence="8 9">
    <name type="scientific">Clostridium cavendishii DSM 21758</name>
    <dbReference type="NCBI Taxonomy" id="1121302"/>
    <lineage>
        <taxon>Bacteria</taxon>
        <taxon>Bacillati</taxon>
        <taxon>Bacillota</taxon>
        <taxon>Clostridia</taxon>
        <taxon>Eubacteriales</taxon>
        <taxon>Clostridiaceae</taxon>
        <taxon>Clostridium</taxon>
    </lineage>
</organism>
<dbReference type="AlphaFoldDB" id="A0A1M6JCB8"/>
<evidence type="ECO:0000259" key="6">
    <source>
        <dbReference type="Pfam" id="PF04542"/>
    </source>
</evidence>
<sequence length="191" mass="22244">MKAKVQGGSILSINQSNLVSELKNRNTKALDYLTDHYGDLIMKVAYSVLKDRDKSLECVNDSLFKIWNNIEYFTGEDSKFATWIIVITKRTAIDELRKEKKLKEHVPLEDFITSDALDFTKALEDKEFRKSLLNEINSMEKVNKEIFLRRFFLEESISDIAKRLNLSVSAVSNRILRGKKKLEHLKREEVI</sequence>
<evidence type="ECO:0000313" key="8">
    <source>
        <dbReference type="EMBL" id="SHJ44339.1"/>
    </source>
</evidence>
<evidence type="ECO:0000256" key="1">
    <source>
        <dbReference type="ARBA" id="ARBA00010641"/>
    </source>
</evidence>
<keyword evidence="9" id="KW-1185">Reference proteome</keyword>
<evidence type="ECO:0000256" key="3">
    <source>
        <dbReference type="ARBA" id="ARBA00023082"/>
    </source>
</evidence>
<evidence type="ECO:0000256" key="5">
    <source>
        <dbReference type="ARBA" id="ARBA00023163"/>
    </source>
</evidence>
<gene>
    <name evidence="8" type="ORF">SAMN02745163_01985</name>
</gene>
<dbReference type="InterPro" id="IPR013249">
    <property type="entry name" value="RNA_pol_sigma70_r4_t2"/>
</dbReference>
<dbReference type="InterPro" id="IPR007627">
    <property type="entry name" value="RNA_pol_sigma70_r2"/>
</dbReference>
<dbReference type="STRING" id="1121302.SAMN02745163_01985"/>
<dbReference type="GO" id="GO:0016987">
    <property type="term" value="F:sigma factor activity"/>
    <property type="evidence" value="ECO:0007669"/>
    <property type="project" value="UniProtKB-KW"/>
</dbReference>
<dbReference type="InterPro" id="IPR036388">
    <property type="entry name" value="WH-like_DNA-bd_sf"/>
</dbReference>
<proteinExistence type="inferred from homology"/>
<dbReference type="NCBIfam" id="TIGR02937">
    <property type="entry name" value="sigma70-ECF"/>
    <property type="match status" value="1"/>
</dbReference>
<dbReference type="GO" id="GO:0003677">
    <property type="term" value="F:DNA binding"/>
    <property type="evidence" value="ECO:0007669"/>
    <property type="project" value="UniProtKB-KW"/>
</dbReference>
<keyword evidence="4" id="KW-0238">DNA-binding</keyword>
<dbReference type="SUPFAM" id="SSF88946">
    <property type="entry name" value="Sigma2 domain of RNA polymerase sigma factors"/>
    <property type="match status" value="1"/>
</dbReference>
<evidence type="ECO:0000256" key="2">
    <source>
        <dbReference type="ARBA" id="ARBA00023015"/>
    </source>
</evidence>
<dbReference type="PANTHER" id="PTHR43133:SF8">
    <property type="entry name" value="RNA POLYMERASE SIGMA FACTOR HI_1459-RELATED"/>
    <property type="match status" value="1"/>
</dbReference>